<evidence type="ECO:0000313" key="4">
    <source>
        <dbReference type="Proteomes" id="UP000479000"/>
    </source>
</evidence>
<accession>A0A6H5GNK5</accession>
<dbReference type="EMBL" id="CADCXU010015124">
    <property type="protein sequence ID" value="CAB0004658.1"/>
    <property type="molecule type" value="Genomic_DNA"/>
</dbReference>
<protein>
    <recommendedName>
        <fullName evidence="2">CFAP91 domain-containing protein</fullName>
    </recommendedName>
</protein>
<dbReference type="OrthoDB" id="6625015at2759"/>
<dbReference type="Pfam" id="PF14738">
    <property type="entry name" value="CFAP91"/>
    <property type="match status" value="1"/>
</dbReference>
<evidence type="ECO:0000259" key="2">
    <source>
        <dbReference type="Pfam" id="PF14738"/>
    </source>
</evidence>
<name>A0A6H5GNK5_9HEMI</name>
<dbReference type="Proteomes" id="UP000479000">
    <property type="component" value="Unassembled WGS sequence"/>
</dbReference>
<proteinExistence type="predicted"/>
<dbReference type="InterPro" id="IPR032840">
    <property type="entry name" value="CFAP91_dom"/>
</dbReference>
<dbReference type="AlphaFoldDB" id="A0A6H5GNK5"/>
<evidence type="ECO:0000256" key="1">
    <source>
        <dbReference type="SAM" id="MobiDB-lite"/>
    </source>
</evidence>
<reference evidence="3 4" key="1">
    <citation type="submission" date="2020-02" db="EMBL/GenBank/DDBJ databases">
        <authorList>
            <person name="Ferguson B K."/>
        </authorList>
    </citation>
    <scope>NUCLEOTIDE SEQUENCE [LARGE SCALE GENOMIC DNA]</scope>
</reference>
<evidence type="ECO:0000313" key="3">
    <source>
        <dbReference type="EMBL" id="CAB0004658.1"/>
    </source>
</evidence>
<organism evidence="3 4">
    <name type="scientific">Nesidiocoris tenuis</name>
    <dbReference type="NCBI Taxonomy" id="355587"/>
    <lineage>
        <taxon>Eukaryota</taxon>
        <taxon>Metazoa</taxon>
        <taxon>Ecdysozoa</taxon>
        <taxon>Arthropoda</taxon>
        <taxon>Hexapoda</taxon>
        <taxon>Insecta</taxon>
        <taxon>Pterygota</taxon>
        <taxon>Neoptera</taxon>
        <taxon>Paraneoptera</taxon>
        <taxon>Hemiptera</taxon>
        <taxon>Heteroptera</taxon>
        <taxon>Panheteroptera</taxon>
        <taxon>Cimicomorpha</taxon>
        <taxon>Miridae</taxon>
        <taxon>Dicyphina</taxon>
        <taxon>Nesidiocoris</taxon>
    </lineage>
</organism>
<sequence>MKKCGRGGQEYSQQGEISNVEHSGPNVEDEFDVAGESSFFNKSQQRNSSLSLFSVSLSGSKKRMTHHFLNLNYSLCNNDLNTPLRRNSVKTSCSSDPQSGFCYIGEKIMYKKKKSLVTRGVQSTYRESDAQTDPWVPPYKILNGKPEVFTLAFMKYGECTKD</sequence>
<keyword evidence="4" id="KW-1185">Reference proteome</keyword>
<feature type="region of interest" description="Disordered" evidence="1">
    <location>
        <begin position="1"/>
        <end position="28"/>
    </location>
</feature>
<feature type="compositionally biased region" description="Polar residues" evidence="1">
    <location>
        <begin position="10"/>
        <end position="21"/>
    </location>
</feature>
<gene>
    <name evidence="3" type="ORF">NTEN_LOCUS10135</name>
</gene>
<feature type="domain" description="CFAP91" evidence="2">
    <location>
        <begin position="121"/>
        <end position="158"/>
    </location>
</feature>